<proteinExistence type="predicted"/>
<gene>
    <name evidence="2" type="ORF">Plil01_001833500</name>
</gene>
<protein>
    <submittedName>
        <fullName evidence="2">Unnamed protein product</fullName>
    </submittedName>
</protein>
<keyword evidence="3" id="KW-1185">Reference proteome</keyword>
<reference evidence="2" key="1">
    <citation type="submission" date="2023-04" db="EMBL/GenBank/DDBJ databases">
        <title>Phytophthora lilii NBRC 32176.</title>
        <authorList>
            <person name="Ichikawa N."/>
            <person name="Sato H."/>
            <person name="Tonouchi N."/>
        </authorList>
    </citation>
    <scope>NUCLEOTIDE SEQUENCE</scope>
    <source>
        <strain evidence="2">NBRC 32176</strain>
    </source>
</reference>
<evidence type="ECO:0000313" key="2">
    <source>
        <dbReference type="EMBL" id="GMF65718.1"/>
    </source>
</evidence>
<dbReference type="EMBL" id="BSXW01012495">
    <property type="protein sequence ID" value="GMF65718.1"/>
    <property type="molecule type" value="Genomic_DNA"/>
</dbReference>
<dbReference type="Proteomes" id="UP001165083">
    <property type="component" value="Unassembled WGS sequence"/>
</dbReference>
<feature type="region of interest" description="Disordered" evidence="1">
    <location>
        <begin position="1"/>
        <end position="63"/>
    </location>
</feature>
<evidence type="ECO:0000313" key="3">
    <source>
        <dbReference type="Proteomes" id="UP001165083"/>
    </source>
</evidence>
<sequence>MGRKKTPRYTEDESPNLRPNQAPRTDDEAEASMQAPPPTSSEANEAPTPAQQETASPPPANPLPAELILAELVKMMGVQQAAIQASNAQMQAFMTQQAQFQLAM</sequence>
<comment type="caution">
    <text evidence="2">The sequence shown here is derived from an EMBL/GenBank/DDBJ whole genome shotgun (WGS) entry which is preliminary data.</text>
</comment>
<organism evidence="2 3">
    <name type="scientific">Phytophthora lilii</name>
    <dbReference type="NCBI Taxonomy" id="2077276"/>
    <lineage>
        <taxon>Eukaryota</taxon>
        <taxon>Sar</taxon>
        <taxon>Stramenopiles</taxon>
        <taxon>Oomycota</taxon>
        <taxon>Peronosporomycetes</taxon>
        <taxon>Peronosporales</taxon>
        <taxon>Peronosporaceae</taxon>
        <taxon>Phytophthora</taxon>
    </lineage>
</organism>
<evidence type="ECO:0000256" key="1">
    <source>
        <dbReference type="SAM" id="MobiDB-lite"/>
    </source>
</evidence>
<name>A0A9W6YKM2_9STRA</name>
<dbReference type="AlphaFoldDB" id="A0A9W6YKM2"/>
<accession>A0A9W6YKM2</accession>